<evidence type="ECO:0000313" key="1">
    <source>
        <dbReference type="EMBL" id="KRZ00375.1"/>
    </source>
</evidence>
<organism evidence="1 2">
    <name type="scientific">Trichinella zimbabwensis</name>
    <dbReference type="NCBI Taxonomy" id="268475"/>
    <lineage>
        <taxon>Eukaryota</taxon>
        <taxon>Metazoa</taxon>
        <taxon>Ecdysozoa</taxon>
        <taxon>Nematoda</taxon>
        <taxon>Enoplea</taxon>
        <taxon>Dorylaimia</taxon>
        <taxon>Trichinellida</taxon>
        <taxon>Trichinellidae</taxon>
        <taxon>Trichinella</taxon>
    </lineage>
</organism>
<dbReference type="Proteomes" id="UP000055024">
    <property type="component" value="Unassembled WGS sequence"/>
</dbReference>
<reference evidence="1 2" key="1">
    <citation type="submission" date="2015-01" db="EMBL/GenBank/DDBJ databases">
        <title>Evolution of Trichinella species and genotypes.</title>
        <authorList>
            <person name="Korhonen P.K."/>
            <person name="Edoardo P."/>
            <person name="Giuseppe L.R."/>
            <person name="Gasser R.B."/>
        </authorList>
    </citation>
    <scope>NUCLEOTIDE SEQUENCE [LARGE SCALE GENOMIC DNA]</scope>
    <source>
        <strain evidence="1">ISS1029</strain>
    </source>
</reference>
<sequence>MRQPFRTAGRFITIAHLRSGVFDQSVIQSNKRTTTILIPQSQKAPQKVTVSLERELYNVQ</sequence>
<evidence type="ECO:0000313" key="2">
    <source>
        <dbReference type="Proteomes" id="UP000055024"/>
    </source>
</evidence>
<dbReference type="EMBL" id="JYDP01000499">
    <property type="protein sequence ID" value="KRZ00375.1"/>
    <property type="molecule type" value="Genomic_DNA"/>
</dbReference>
<name>A0A0V1GQ19_9BILA</name>
<proteinExistence type="predicted"/>
<gene>
    <name evidence="1" type="ORF">T11_10241</name>
</gene>
<feature type="non-terminal residue" evidence="1">
    <location>
        <position position="60"/>
    </location>
</feature>
<keyword evidence="2" id="KW-1185">Reference proteome</keyword>
<dbReference type="AlphaFoldDB" id="A0A0V1GQ19"/>
<accession>A0A0V1GQ19</accession>
<protein>
    <submittedName>
        <fullName evidence="1">Uncharacterized protein</fullName>
    </submittedName>
</protein>
<comment type="caution">
    <text evidence="1">The sequence shown here is derived from an EMBL/GenBank/DDBJ whole genome shotgun (WGS) entry which is preliminary data.</text>
</comment>